<proteinExistence type="predicted"/>
<dbReference type="InterPro" id="IPR008173">
    <property type="entry name" value="Adenylyl_cyclase_CyaB"/>
</dbReference>
<dbReference type="EnsemblMetazoa" id="AMAM020625-RA">
    <property type="protein sequence ID" value="AMAM020625-PA"/>
    <property type="gene ID" value="AMAM020625"/>
</dbReference>
<evidence type="ECO:0000313" key="3">
    <source>
        <dbReference type="Proteomes" id="UP000075901"/>
    </source>
</evidence>
<accession>A0A182T6H1</accession>
<reference evidence="3" key="1">
    <citation type="submission" date="2013-09" db="EMBL/GenBank/DDBJ databases">
        <title>The Genome Sequence of Anopheles maculatus species B.</title>
        <authorList>
            <consortium name="The Broad Institute Genomics Platform"/>
            <person name="Neafsey D.E."/>
            <person name="Besansky N."/>
            <person name="Howell P."/>
            <person name="Walton C."/>
            <person name="Young S.K."/>
            <person name="Zeng Q."/>
            <person name="Gargeya S."/>
            <person name="Fitzgerald M."/>
            <person name="Haas B."/>
            <person name="Abouelleil A."/>
            <person name="Allen A.W."/>
            <person name="Alvarado L."/>
            <person name="Arachchi H.M."/>
            <person name="Berlin A.M."/>
            <person name="Chapman S.B."/>
            <person name="Gainer-Dewar J."/>
            <person name="Goldberg J."/>
            <person name="Griggs A."/>
            <person name="Gujja S."/>
            <person name="Hansen M."/>
            <person name="Howarth C."/>
            <person name="Imamovic A."/>
            <person name="Ireland A."/>
            <person name="Larimer J."/>
            <person name="McCowan C."/>
            <person name="Murphy C."/>
            <person name="Pearson M."/>
            <person name="Poon T.W."/>
            <person name="Priest M."/>
            <person name="Roberts A."/>
            <person name="Saif S."/>
            <person name="Shea T."/>
            <person name="Sisk P."/>
            <person name="Sykes S."/>
            <person name="Wortman J."/>
            <person name="Nusbaum C."/>
            <person name="Birren B."/>
        </authorList>
    </citation>
    <scope>NUCLEOTIDE SEQUENCE [LARGE SCALE GENOMIC DNA]</scope>
    <source>
        <strain evidence="3">maculatus3</strain>
    </source>
</reference>
<dbReference type="PANTHER" id="PTHR21028:SF2">
    <property type="entry name" value="CYTH DOMAIN-CONTAINING PROTEIN"/>
    <property type="match status" value="1"/>
</dbReference>
<name>A0A182T6H1_9DIPT</name>
<dbReference type="GO" id="GO:0016462">
    <property type="term" value="F:pyrophosphatase activity"/>
    <property type="evidence" value="ECO:0007669"/>
    <property type="project" value="UniProtKB-ARBA"/>
</dbReference>
<dbReference type="VEuPathDB" id="VectorBase:AMAM020625"/>
<evidence type="ECO:0000259" key="1">
    <source>
        <dbReference type="SMART" id="SM01118"/>
    </source>
</evidence>
<dbReference type="AlphaFoldDB" id="A0A182T6H1"/>
<dbReference type="Gene3D" id="2.40.320.10">
    <property type="entry name" value="Hypothetical Protein Pfu-838710-001"/>
    <property type="match status" value="1"/>
</dbReference>
<organism evidence="2 3">
    <name type="scientific">Anopheles maculatus</name>
    <dbReference type="NCBI Taxonomy" id="74869"/>
    <lineage>
        <taxon>Eukaryota</taxon>
        <taxon>Metazoa</taxon>
        <taxon>Ecdysozoa</taxon>
        <taxon>Arthropoda</taxon>
        <taxon>Hexapoda</taxon>
        <taxon>Insecta</taxon>
        <taxon>Pterygota</taxon>
        <taxon>Neoptera</taxon>
        <taxon>Endopterygota</taxon>
        <taxon>Diptera</taxon>
        <taxon>Nematocera</taxon>
        <taxon>Culicoidea</taxon>
        <taxon>Culicidae</taxon>
        <taxon>Anophelinae</taxon>
        <taxon>Anopheles</taxon>
        <taxon>Anopheles maculatus group</taxon>
    </lineage>
</organism>
<dbReference type="SMART" id="SM01118">
    <property type="entry name" value="CYTH"/>
    <property type="match status" value="1"/>
</dbReference>
<dbReference type="Proteomes" id="UP000075901">
    <property type="component" value="Unassembled WGS sequence"/>
</dbReference>
<dbReference type="CDD" id="cd07890">
    <property type="entry name" value="CYTH-like_AC_IV-like"/>
    <property type="match status" value="1"/>
</dbReference>
<feature type="domain" description="CYTH" evidence="1">
    <location>
        <begin position="11"/>
        <end position="178"/>
    </location>
</feature>
<dbReference type="InterPro" id="IPR023577">
    <property type="entry name" value="CYTH_domain"/>
</dbReference>
<dbReference type="Pfam" id="PF01928">
    <property type="entry name" value="CYTH"/>
    <property type="match status" value="1"/>
</dbReference>
<evidence type="ECO:0000313" key="2">
    <source>
        <dbReference type="EnsemblMetazoa" id="AMAM020625-PA"/>
    </source>
</evidence>
<keyword evidence="3" id="KW-1185">Reference proteome</keyword>
<sequence length="182" mass="20332">MEADGSNLDKLRNIELKAKIADEDAFARRVTIAKQLTGTDGVVIVQKDVFFKASSGRLKLRYLTDKKSELISYDRPNVAGPKLSLYSKLDVDQPELLEQILSETVGVRGTVAKKRFLFLHGQTRIHLDVVERLGHFLEFEVVLTPEQTIEEGQAVVAEMKGLFEISDEDLLSGAYIDQLVVA</sequence>
<dbReference type="SUPFAM" id="SSF55154">
    <property type="entry name" value="CYTH-like phosphatases"/>
    <property type="match status" value="1"/>
</dbReference>
<reference evidence="2" key="2">
    <citation type="submission" date="2020-05" db="UniProtKB">
        <authorList>
            <consortium name="EnsemblMetazoa"/>
        </authorList>
    </citation>
    <scope>IDENTIFICATION</scope>
    <source>
        <strain evidence="2">maculatus3</strain>
    </source>
</reference>
<protein>
    <submittedName>
        <fullName evidence="2">CYTH domain-containing protein</fullName>
    </submittedName>
</protein>
<dbReference type="InterPro" id="IPR033469">
    <property type="entry name" value="CYTH-like_dom_sf"/>
</dbReference>
<dbReference type="PANTHER" id="PTHR21028">
    <property type="entry name" value="SI:CH211-156B7.4"/>
    <property type="match status" value="1"/>
</dbReference>